<comment type="caution">
    <text evidence="1">The sequence shown here is derived from an EMBL/GenBank/DDBJ whole genome shotgun (WGS) entry which is preliminary data.</text>
</comment>
<dbReference type="RefSeq" id="WP_008790977.1">
    <property type="nucleotide sequence ID" value="NZ_BAABXX010000001.1"/>
</dbReference>
<gene>
    <name evidence="1" type="ORF">DXB93_00130</name>
</gene>
<reference evidence="1 2" key="1">
    <citation type="submission" date="2018-08" db="EMBL/GenBank/DDBJ databases">
        <title>A genome reference for cultivated species of the human gut microbiota.</title>
        <authorList>
            <person name="Zou Y."/>
            <person name="Xue W."/>
            <person name="Luo G."/>
        </authorList>
    </citation>
    <scope>NUCLEOTIDE SEQUENCE [LARGE SCALE GENOMIC DNA]</scope>
    <source>
        <strain evidence="1 2">OM06-4</strain>
    </source>
</reference>
<dbReference type="EMBL" id="QUSL01000001">
    <property type="protein sequence ID" value="RGD87125.1"/>
    <property type="molecule type" value="Genomic_DNA"/>
</dbReference>
<dbReference type="Proteomes" id="UP000261032">
    <property type="component" value="Unassembled WGS sequence"/>
</dbReference>
<name>A0A3E3EGS4_9FIRM</name>
<proteinExistence type="predicted"/>
<organism evidence="1 2">
    <name type="scientific">Thomasclavelia ramosa</name>
    <dbReference type="NCBI Taxonomy" id="1547"/>
    <lineage>
        <taxon>Bacteria</taxon>
        <taxon>Bacillati</taxon>
        <taxon>Bacillota</taxon>
        <taxon>Erysipelotrichia</taxon>
        <taxon>Erysipelotrichales</taxon>
        <taxon>Coprobacillaceae</taxon>
        <taxon>Thomasclavelia</taxon>
    </lineage>
</organism>
<evidence type="ECO:0000313" key="2">
    <source>
        <dbReference type="Proteomes" id="UP000261032"/>
    </source>
</evidence>
<sequence length="116" mass="13490">MVAKSKISQGIKNLQNNLGFTRDEAIKISCDNITKSFQKNLIPALIELQEKFRYSSAYLDNLYHQENECRSRWYQGVKNTASQNIKMKTLIKLSTAFEMSPGELMDYIIDFDKKKK</sequence>
<evidence type="ECO:0000313" key="1">
    <source>
        <dbReference type="EMBL" id="RGD87125.1"/>
    </source>
</evidence>
<protein>
    <submittedName>
        <fullName evidence="1">Uncharacterized protein</fullName>
    </submittedName>
</protein>
<dbReference type="AlphaFoldDB" id="A0A3E3EGS4"/>
<accession>A0A3E3EGS4</accession>